<dbReference type="AlphaFoldDB" id="A0AAD4UWP0"/>
<comment type="caution">
    <text evidence="1">The sequence shown here is derived from an EMBL/GenBank/DDBJ whole genome shotgun (WGS) entry which is preliminary data.</text>
</comment>
<proteinExistence type="predicted"/>
<protein>
    <submittedName>
        <fullName evidence="1">Uncharacterized protein</fullName>
    </submittedName>
</protein>
<keyword evidence="2" id="KW-1185">Reference proteome</keyword>
<name>A0AAD4UWP0_PRUDU</name>
<dbReference type="PANTHER" id="PTHR47150">
    <property type="entry name" value="OS12G0169200 PROTEIN"/>
    <property type="match status" value="1"/>
</dbReference>
<organism evidence="1 2">
    <name type="scientific">Prunus dulcis</name>
    <name type="common">Almond</name>
    <name type="synonym">Amygdalus dulcis</name>
    <dbReference type="NCBI Taxonomy" id="3755"/>
    <lineage>
        <taxon>Eukaryota</taxon>
        <taxon>Viridiplantae</taxon>
        <taxon>Streptophyta</taxon>
        <taxon>Embryophyta</taxon>
        <taxon>Tracheophyta</taxon>
        <taxon>Spermatophyta</taxon>
        <taxon>Magnoliopsida</taxon>
        <taxon>eudicotyledons</taxon>
        <taxon>Gunneridae</taxon>
        <taxon>Pentapetalae</taxon>
        <taxon>rosids</taxon>
        <taxon>fabids</taxon>
        <taxon>Rosales</taxon>
        <taxon>Rosaceae</taxon>
        <taxon>Amygdaloideae</taxon>
        <taxon>Amygdaleae</taxon>
        <taxon>Prunus</taxon>
    </lineage>
</organism>
<evidence type="ECO:0000313" key="2">
    <source>
        <dbReference type="Proteomes" id="UP001054821"/>
    </source>
</evidence>
<gene>
    <name evidence="1" type="ORF">L3X38_043546</name>
</gene>
<evidence type="ECO:0000313" key="1">
    <source>
        <dbReference type="EMBL" id="KAI5314370.1"/>
    </source>
</evidence>
<dbReference type="Proteomes" id="UP001054821">
    <property type="component" value="Chromosome 8"/>
</dbReference>
<sequence length="111" mass="12779">MTTALRILAYGTAADLNDDYLKIPKTTSFEACKRFCHAVNNLYGAEYLMERLHTVNHDLHKWIHSLEKRSHRGTIGTLQRVATYEHVEQHSNCGQVGMLSWSSRKKVVLHQ</sequence>
<dbReference type="EMBL" id="JAJFAZ020000008">
    <property type="protein sequence ID" value="KAI5314370.1"/>
    <property type="molecule type" value="Genomic_DNA"/>
</dbReference>
<dbReference type="PANTHER" id="PTHR47150:SF5">
    <property type="entry name" value="OS07G0546750 PROTEIN"/>
    <property type="match status" value="1"/>
</dbReference>
<reference evidence="1 2" key="1">
    <citation type="journal article" date="2022" name="G3 (Bethesda)">
        <title>Whole-genome sequence and methylome profiling of the almond [Prunus dulcis (Mill.) D.A. Webb] cultivar 'Nonpareil'.</title>
        <authorList>
            <person name="D'Amico-Willman K.M."/>
            <person name="Ouma W.Z."/>
            <person name="Meulia T."/>
            <person name="Sideli G.M."/>
            <person name="Gradziel T.M."/>
            <person name="Fresnedo-Ramirez J."/>
        </authorList>
    </citation>
    <scope>NUCLEOTIDE SEQUENCE [LARGE SCALE GENOMIC DNA]</scope>
    <source>
        <strain evidence="1">Clone GOH B32 T37-40</strain>
    </source>
</reference>
<accession>A0AAD4UWP0</accession>